<dbReference type="Proteomes" id="UP000234681">
    <property type="component" value="Chromosome 4"/>
</dbReference>
<accession>A6IBP1</accession>
<proteinExistence type="predicted"/>
<evidence type="ECO:0000313" key="2">
    <source>
        <dbReference type="Proteomes" id="UP000234681"/>
    </source>
</evidence>
<evidence type="ECO:0000313" key="1">
    <source>
        <dbReference type="EMBL" id="EDL91509.1"/>
    </source>
</evidence>
<dbReference type="AlphaFoldDB" id="A6IBP1"/>
<gene>
    <name evidence="1" type="ORF">rCG_56172</name>
</gene>
<sequence length="26" mass="2984">MIFIIPRCCLFRSQKQAEARGSFPPS</sequence>
<dbReference type="EMBL" id="CH473957">
    <property type="protein sequence ID" value="EDL91509.1"/>
    <property type="molecule type" value="Genomic_DNA"/>
</dbReference>
<protein>
    <submittedName>
        <fullName evidence="1">RCG56172</fullName>
    </submittedName>
</protein>
<reference evidence="2" key="1">
    <citation type="submission" date="2005-09" db="EMBL/GenBank/DDBJ databases">
        <authorList>
            <person name="Mural R.J."/>
            <person name="Li P.W."/>
            <person name="Adams M.D."/>
            <person name="Amanatides P.G."/>
            <person name="Baden-Tillson H."/>
            <person name="Barnstead M."/>
            <person name="Chin S.H."/>
            <person name="Dew I."/>
            <person name="Evans C.A."/>
            <person name="Ferriera S."/>
            <person name="Flanigan M."/>
            <person name="Fosler C."/>
            <person name="Glodek A."/>
            <person name="Gu Z."/>
            <person name="Holt R.A."/>
            <person name="Jennings D."/>
            <person name="Kraft C.L."/>
            <person name="Lu F."/>
            <person name="Nguyen T."/>
            <person name="Nusskern D.R."/>
            <person name="Pfannkoch C.M."/>
            <person name="Sitter C."/>
            <person name="Sutton G.G."/>
            <person name="Venter J.C."/>
            <person name="Wang Z."/>
            <person name="Woodage T."/>
            <person name="Zheng X.H."/>
            <person name="Zhong F."/>
        </authorList>
    </citation>
    <scope>NUCLEOTIDE SEQUENCE [LARGE SCALE GENOMIC DNA]</scope>
    <source>
        <strain>BN</strain>
        <strain evidence="2">Sprague-Dawley</strain>
    </source>
</reference>
<name>A6IBP1_RAT</name>
<organism evidence="1 2">
    <name type="scientific">Rattus norvegicus</name>
    <name type="common">Rat</name>
    <dbReference type="NCBI Taxonomy" id="10116"/>
    <lineage>
        <taxon>Eukaryota</taxon>
        <taxon>Metazoa</taxon>
        <taxon>Chordata</taxon>
        <taxon>Craniata</taxon>
        <taxon>Vertebrata</taxon>
        <taxon>Euteleostomi</taxon>
        <taxon>Mammalia</taxon>
        <taxon>Eutheria</taxon>
        <taxon>Euarchontoglires</taxon>
        <taxon>Glires</taxon>
        <taxon>Rodentia</taxon>
        <taxon>Myomorpha</taxon>
        <taxon>Muroidea</taxon>
        <taxon>Muridae</taxon>
        <taxon>Murinae</taxon>
        <taxon>Rattus</taxon>
    </lineage>
</organism>